<keyword evidence="1" id="KW-0812">Transmembrane</keyword>
<sequence>MDVIDQAQQDLSRGDHGGARDRLYAALRREPASQPILELLAYTYLVMGDRASAGAAWFLTGKSDDDPTAASAFAALEARHGSAIGVARALPINAPSEYYPTHARNRLERLTTAIRNNGQDWVPPRDTVYFDETGVDSDDFLDEDFPDGSSGPGGRSVHQRVVAALIILAIAATSASVVLAIVFS</sequence>
<dbReference type="Proteomes" id="UP001432000">
    <property type="component" value="Chromosome"/>
</dbReference>
<dbReference type="InterPro" id="IPR046491">
    <property type="entry name" value="DUF6584"/>
</dbReference>
<keyword evidence="3" id="KW-1185">Reference proteome</keyword>
<gene>
    <name evidence="2" type="ORF">WDS16_00655</name>
</gene>
<dbReference type="RefSeq" id="WP_338889731.1">
    <property type="nucleotide sequence ID" value="NZ_CP147846.1"/>
</dbReference>
<keyword evidence="1" id="KW-0472">Membrane</keyword>
<dbReference type="EMBL" id="CP147846">
    <property type="protein sequence ID" value="WXG69115.1"/>
    <property type="molecule type" value="Genomic_DNA"/>
</dbReference>
<reference evidence="2 3" key="1">
    <citation type="submission" date="2024-03" db="EMBL/GenBank/DDBJ databases">
        <title>Natural products discovery in diverse microorganisms through a two-stage MS feature dereplication strategy.</title>
        <authorList>
            <person name="Zhang R."/>
        </authorList>
    </citation>
    <scope>NUCLEOTIDE SEQUENCE [LARGE SCALE GENOMIC DNA]</scope>
    <source>
        <strain evidence="2 3">18930</strain>
    </source>
</reference>
<organism evidence="2 3">
    <name type="scientific">Rhodococcus sovatensis</name>
    <dbReference type="NCBI Taxonomy" id="1805840"/>
    <lineage>
        <taxon>Bacteria</taxon>
        <taxon>Bacillati</taxon>
        <taxon>Actinomycetota</taxon>
        <taxon>Actinomycetes</taxon>
        <taxon>Mycobacteriales</taxon>
        <taxon>Nocardiaceae</taxon>
        <taxon>Rhodococcus</taxon>
    </lineage>
</organism>
<name>A0ABZ2PJ24_9NOCA</name>
<accession>A0ABZ2PJ24</accession>
<keyword evidence="1" id="KW-1133">Transmembrane helix</keyword>
<dbReference type="Pfam" id="PF20225">
    <property type="entry name" value="DUF6584"/>
    <property type="match status" value="1"/>
</dbReference>
<feature type="transmembrane region" description="Helical" evidence="1">
    <location>
        <begin position="161"/>
        <end position="183"/>
    </location>
</feature>
<evidence type="ECO:0000313" key="3">
    <source>
        <dbReference type="Proteomes" id="UP001432000"/>
    </source>
</evidence>
<evidence type="ECO:0000313" key="2">
    <source>
        <dbReference type="EMBL" id="WXG69115.1"/>
    </source>
</evidence>
<proteinExistence type="predicted"/>
<protein>
    <submittedName>
        <fullName evidence="2">DUF6584 family protein</fullName>
    </submittedName>
</protein>
<evidence type="ECO:0000256" key="1">
    <source>
        <dbReference type="SAM" id="Phobius"/>
    </source>
</evidence>